<keyword evidence="1" id="KW-0479">Metal-binding</keyword>
<comment type="caution">
    <text evidence="3">The sequence shown here is derived from an EMBL/GenBank/DDBJ whole genome shotgun (WGS) entry which is preliminary data.</text>
</comment>
<reference evidence="3" key="1">
    <citation type="submission" date="2019-09" db="EMBL/GenBank/DDBJ databases">
        <title>Characterisation of the sponge microbiome using genome-centric metagenomics.</title>
        <authorList>
            <person name="Engelberts J.P."/>
            <person name="Robbins S.J."/>
            <person name="De Goeij J.M."/>
            <person name="Aranda M."/>
            <person name="Bell S.C."/>
            <person name="Webster N.S."/>
        </authorList>
    </citation>
    <scope>NUCLEOTIDE SEQUENCE</scope>
    <source>
        <strain evidence="3">SB0664_bin_27</strain>
    </source>
</reference>
<protein>
    <submittedName>
        <fullName evidence="3">Phytanoyl-CoA dioxygenase family protein</fullName>
    </submittedName>
</protein>
<dbReference type="GO" id="GO:0016706">
    <property type="term" value="F:2-oxoglutarate-dependent dioxygenase activity"/>
    <property type="evidence" value="ECO:0007669"/>
    <property type="project" value="UniProtKB-ARBA"/>
</dbReference>
<keyword evidence="2" id="KW-0408">Iron</keyword>
<name>A0A6B0YWE4_9CHLR</name>
<dbReference type="SUPFAM" id="SSF51197">
    <property type="entry name" value="Clavaminate synthase-like"/>
    <property type="match status" value="1"/>
</dbReference>
<dbReference type="Gene3D" id="2.60.120.620">
    <property type="entry name" value="q2cbj1_9rhob like domain"/>
    <property type="match status" value="1"/>
</dbReference>
<dbReference type="InterPro" id="IPR008775">
    <property type="entry name" value="Phytyl_CoA_dOase-like"/>
</dbReference>
<keyword evidence="3" id="KW-0223">Dioxygenase</keyword>
<proteinExistence type="predicted"/>
<sequence>MNEREKFMYDLQGFLKVESFLSPEEVLSLNDAFDANWEKAIPDPNSHPDGDLAGDLPRDFFSGKLTWDKPWCQPFRDLLAHPKLLPYLNTMFGRGWKMDHAPFMLAATAGTEGLRLHGSTSRVFDGTQHYSYANGQMRCGMIVCQFQLADVNEGDGGLCVIPGSHKANFPMPEEIARYEKDRELVYNVPCKAGDMVIFNEATIHGTLPWRAKQQRRSLLYRFSPNYLHFAGGVYETSMPDWVDELTPAQQAVLEPPYIYDRPIIEDDSVSIIRPKRVRPDGTIREE</sequence>
<evidence type="ECO:0000256" key="2">
    <source>
        <dbReference type="ARBA" id="ARBA00023004"/>
    </source>
</evidence>
<gene>
    <name evidence="3" type="ORF">F4Y42_18245</name>
</gene>
<dbReference type="EMBL" id="VXRG01000150">
    <property type="protein sequence ID" value="MXY95386.1"/>
    <property type="molecule type" value="Genomic_DNA"/>
</dbReference>
<evidence type="ECO:0000256" key="1">
    <source>
        <dbReference type="ARBA" id="ARBA00022723"/>
    </source>
</evidence>
<dbReference type="Pfam" id="PF05721">
    <property type="entry name" value="PhyH"/>
    <property type="match status" value="1"/>
</dbReference>
<dbReference type="PANTHER" id="PTHR20883">
    <property type="entry name" value="PHYTANOYL-COA DIOXYGENASE DOMAIN CONTAINING 1"/>
    <property type="match status" value="1"/>
</dbReference>
<keyword evidence="3" id="KW-0560">Oxidoreductase</keyword>
<accession>A0A6B0YWE4</accession>
<dbReference type="AlphaFoldDB" id="A0A6B0YWE4"/>
<dbReference type="GO" id="GO:0005506">
    <property type="term" value="F:iron ion binding"/>
    <property type="evidence" value="ECO:0007669"/>
    <property type="project" value="UniProtKB-ARBA"/>
</dbReference>
<organism evidence="3">
    <name type="scientific">Caldilineaceae bacterium SB0664_bin_27</name>
    <dbReference type="NCBI Taxonomy" id="2605260"/>
    <lineage>
        <taxon>Bacteria</taxon>
        <taxon>Bacillati</taxon>
        <taxon>Chloroflexota</taxon>
        <taxon>Caldilineae</taxon>
        <taxon>Caldilineales</taxon>
        <taxon>Caldilineaceae</taxon>
    </lineage>
</organism>
<dbReference type="PANTHER" id="PTHR20883:SF15">
    <property type="entry name" value="PHYTANOYL-COA DIOXYGENASE DOMAIN-CONTAINING PROTEIN 1"/>
    <property type="match status" value="1"/>
</dbReference>
<evidence type="ECO:0000313" key="3">
    <source>
        <dbReference type="EMBL" id="MXY95386.1"/>
    </source>
</evidence>